<feature type="transmembrane region" description="Helical" evidence="2">
    <location>
        <begin position="434"/>
        <end position="455"/>
    </location>
</feature>
<protein>
    <submittedName>
        <fullName evidence="3">RsiW-degrading membrane proteinase PrsW (M82 family)</fullName>
    </submittedName>
</protein>
<dbReference type="GO" id="GO:0008233">
    <property type="term" value="F:peptidase activity"/>
    <property type="evidence" value="ECO:0007669"/>
    <property type="project" value="InterPro"/>
</dbReference>
<name>A0A846S652_9MICO</name>
<feature type="transmembrane region" description="Helical" evidence="2">
    <location>
        <begin position="229"/>
        <end position="250"/>
    </location>
</feature>
<feature type="region of interest" description="Disordered" evidence="1">
    <location>
        <begin position="163"/>
        <end position="191"/>
    </location>
</feature>
<feature type="transmembrane region" description="Helical" evidence="2">
    <location>
        <begin position="285"/>
        <end position="303"/>
    </location>
</feature>
<dbReference type="RefSeq" id="WP_245162007.1">
    <property type="nucleotide sequence ID" value="NZ_BAAAPQ010000038.1"/>
</dbReference>
<dbReference type="PANTHER" id="PTHR36844:SF1">
    <property type="entry name" value="PROTEASE PRSW"/>
    <property type="match status" value="1"/>
</dbReference>
<evidence type="ECO:0000313" key="4">
    <source>
        <dbReference type="Proteomes" id="UP000576792"/>
    </source>
</evidence>
<feature type="region of interest" description="Disordered" evidence="1">
    <location>
        <begin position="1"/>
        <end position="144"/>
    </location>
</feature>
<dbReference type="Pfam" id="PF13367">
    <property type="entry name" value="PrsW-protease"/>
    <property type="match status" value="1"/>
</dbReference>
<feature type="transmembrane region" description="Helical" evidence="2">
    <location>
        <begin position="401"/>
        <end position="422"/>
    </location>
</feature>
<feature type="compositionally biased region" description="Pro residues" evidence="1">
    <location>
        <begin position="50"/>
        <end position="71"/>
    </location>
</feature>
<feature type="transmembrane region" description="Helical" evidence="2">
    <location>
        <begin position="259"/>
        <end position="279"/>
    </location>
</feature>
<keyword evidence="2" id="KW-0812">Transmembrane</keyword>
<organism evidence="3 4">
    <name type="scientific">Brevibacterium marinum</name>
    <dbReference type="NCBI Taxonomy" id="418643"/>
    <lineage>
        <taxon>Bacteria</taxon>
        <taxon>Bacillati</taxon>
        <taxon>Actinomycetota</taxon>
        <taxon>Actinomycetes</taxon>
        <taxon>Micrococcales</taxon>
        <taxon>Brevibacteriaceae</taxon>
        <taxon>Brevibacterium</taxon>
    </lineage>
</organism>
<sequence>MSEHSGTGNGPDSQQNVRPGNPLPPRAQPPRVVDPRNPNAQANQVVPPQGQVPPPQRGQVPPQGPPPPQQVLPPQQRPNHERFRPRPPQQQQPGPGPRQPQHRIPQPGMNPQPQGPGNPHLGGPMNQPPMQGQAPMQNQPPMPQRVYAQPRFAPTVTQEMRVRAHMQAPQQRVSETPWTGAVRQSQTEESPESTANTMRLIFAILAVAVLTCGLLLLALFGGLSFGLRLFALVALAAIPLVGIVAYVLWLDRWRPQPKLILGLCLLWGGVAAVILTLFVSLASQIALYFAGVGAMPSAVGAVIQAPVVEETTKTALLVVIVLAARRHFEGPLDGLVYGSLIGAGFAFTENVLYLGSAWEQGEGWGLLQSFILRCLCSPLLHTAFCTCAGLTIGLASRKWSWWATLLMWLPGLVVGMLLHAIWNGSMKGLSEFGALPQTIGLIVLSFILTTCWVVLGINLRRSERLHTLNMLGDYANTGWLSHAEVDMLGTWKGRKFGKRWADSFPGGKEEMRTMIRKSGELATTRMRLLAGLGGQQERAVESFQLKQFSAARDRLLAASGRAVR</sequence>
<evidence type="ECO:0000256" key="1">
    <source>
        <dbReference type="SAM" id="MobiDB-lite"/>
    </source>
</evidence>
<feature type="compositionally biased region" description="Polar residues" evidence="1">
    <location>
        <begin position="1"/>
        <end position="18"/>
    </location>
</feature>
<dbReference type="InterPro" id="IPR026898">
    <property type="entry name" value="PrsW"/>
</dbReference>
<evidence type="ECO:0000313" key="3">
    <source>
        <dbReference type="EMBL" id="NJC58533.1"/>
    </source>
</evidence>
<reference evidence="3 4" key="1">
    <citation type="submission" date="2020-03" db="EMBL/GenBank/DDBJ databases">
        <title>Sequencing the genomes of 1000 actinobacteria strains.</title>
        <authorList>
            <person name="Klenk H.-P."/>
        </authorList>
    </citation>
    <scope>NUCLEOTIDE SEQUENCE [LARGE SCALE GENOMIC DNA]</scope>
    <source>
        <strain evidence="3 4">DSM 18964</strain>
    </source>
</reference>
<dbReference type="AlphaFoldDB" id="A0A846S652"/>
<proteinExistence type="predicted"/>
<gene>
    <name evidence="3" type="ORF">BKA07_003568</name>
</gene>
<dbReference type="Proteomes" id="UP000576792">
    <property type="component" value="Unassembled WGS sequence"/>
</dbReference>
<accession>A0A846S652</accession>
<feature type="transmembrane region" description="Helical" evidence="2">
    <location>
        <begin position="370"/>
        <end position="394"/>
    </location>
</feature>
<evidence type="ECO:0000256" key="2">
    <source>
        <dbReference type="SAM" id="Phobius"/>
    </source>
</evidence>
<feature type="transmembrane region" description="Helical" evidence="2">
    <location>
        <begin position="335"/>
        <end position="358"/>
    </location>
</feature>
<feature type="transmembrane region" description="Helical" evidence="2">
    <location>
        <begin position="200"/>
        <end position="223"/>
    </location>
</feature>
<keyword evidence="2" id="KW-1133">Transmembrane helix</keyword>
<dbReference type="PANTHER" id="PTHR36844">
    <property type="entry name" value="PROTEASE PRSW"/>
    <property type="match status" value="1"/>
</dbReference>
<keyword evidence="4" id="KW-1185">Reference proteome</keyword>
<keyword evidence="2" id="KW-0472">Membrane</keyword>
<comment type="caution">
    <text evidence="3">The sequence shown here is derived from an EMBL/GenBank/DDBJ whole genome shotgun (WGS) entry which is preliminary data.</text>
</comment>
<feature type="compositionally biased region" description="Polar residues" evidence="1">
    <location>
        <begin position="168"/>
        <end position="191"/>
    </location>
</feature>
<feature type="compositionally biased region" description="Pro residues" evidence="1">
    <location>
        <begin position="86"/>
        <end position="98"/>
    </location>
</feature>
<feature type="compositionally biased region" description="Low complexity" evidence="1">
    <location>
        <begin position="117"/>
        <end position="137"/>
    </location>
</feature>
<dbReference type="EMBL" id="JAATJN010000001">
    <property type="protein sequence ID" value="NJC58533.1"/>
    <property type="molecule type" value="Genomic_DNA"/>
</dbReference>